<sequence length="36" mass="4393">MLISQYMGHFQVMSLTFRKFRPWYLTVIPLSNLKMD</sequence>
<organism evidence="1">
    <name type="scientific">Anguilla anguilla</name>
    <name type="common">European freshwater eel</name>
    <name type="synonym">Muraena anguilla</name>
    <dbReference type="NCBI Taxonomy" id="7936"/>
    <lineage>
        <taxon>Eukaryota</taxon>
        <taxon>Metazoa</taxon>
        <taxon>Chordata</taxon>
        <taxon>Craniata</taxon>
        <taxon>Vertebrata</taxon>
        <taxon>Euteleostomi</taxon>
        <taxon>Actinopterygii</taxon>
        <taxon>Neopterygii</taxon>
        <taxon>Teleostei</taxon>
        <taxon>Anguilliformes</taxon>
        <taxon>Anguillidae</taxon>
        <taxon>Anguilla</taxon>
    </lineage>
</organism>
<dbReference type="EMBL" id="GBXM01024900">
    <property type="protein sequence ID" value="JAH83677.1"/>
    <property type="molecule type" value="Transcribed_RNA"/>
</dbReference>
<name>A0A0E9VZY8_ANGAN</name>
<reference evidence="1" key="1">
    <citation type="submission" date="2014-11" db="EMBL/GenBank/DDBJ databases">
        <authorList>
            <person name="Amaro Gonzalez C."/>
        </authorList>
    </citation>
    <scope>NUCLEOTIDE SEQUENCE</scope>
</reference>
<protein>
    <submittedName>
        <fullName evidence="1">Uncharacterized protein</fullName>
    </submittedName>
</protein>
<evidence type="ECO:0000313" key="1">
    <source>
        <dbReference type="EMBL" id="JAH83677.1"/>
    </source>
</evidence>
<proteinExistence type="predicted"/>
<accession>A0A0E9VZY8</accession>
<dbReference type="AlphaFoldDB" id="A0A0E9VZY8"/>
<reference evidence="1" key="2">
    <citation type="journal article" date="2015" name="Fish Shellfish Immunol.">
        <title>Early steps in the European eel (Anguilla anguilla)-Vibrio vulnificus interaction in the gills: Role of the RtxA13 toxin.</title>
        <authorList>
            <person name="Callol A."/>
            <person name="Pajuelo D."/>
            <person name="Ebbesson L."/>
            <person name="Teles M."/>
            <person name="MacKenzie S."/>
            <person name="Amaro C."/>
        </authorList>
    </citation>
    <scope>NUCLEOTIDE SEQUENCE</scope>
</reference>